<dbReference type="HOGENOM" id="CLU_1661530_0_0_1"/>
<dbReference type="GO" id="GO:0008623">
    <property type="term" value="C:CHRAC"/>
    <property type="evidence" value="ECO:0007669"/>
    <property type="project" value="TreeGrafter"/>
</dbReference>
<accession>A0A0C9SPZ0</accession>
<evidence type="ECO:0000256" key="5">
    <source>
        <dbReference type="SAM" id="MobiDB-lite"/>
    </source>
</evidence>
<evidence type="ECO:0000259" key="6">
    <source>
        <dbReference type="Pfam" id="PF00808"/>
    </source>
</evidence>
<dbReference type="GO" id="GO:0006272">
    <property type="term" value="P:leading strand elongation"/>
    <property type="evidence" value="ECO:0007669"/>
    <property type="project" value="TreeGrafter"/>
</dbReference>
<dbReference type="GO" id="GO:0046982">
    <property type="term" value="F:protein heterodimerization activity"/>
    <property type="evidence" value="ECO:0007669"/>
    <property type="project" value="InterPro"/>
</dbReference>
<feature type="domain" description="Transcription factor CBF/NF-Y/archaeal histone" evidence="6">
    <location>
        <begin position="12"/>
        <end position="70"/>
    </location>
</feature>
<name>A0A0C9SPZ0_PLICR</name>
<dbReference type="Proteomes" id="UP000053263">
    <property type="component" value="Unassembled WGS sequence"/>
</dbReference>
<gene>
    <name evidence="7" type="ORF">PLICRDRAFT_180696</name>
</gene>
<evidence type="ECO:0000313" key="7">
    <source>
        <dbReference type="EMBL" id="KII83137.1"/>
    </source>
</evidence>
<dbReference type="SUPFAM" id="SSF47113">
    <property type="entry name" value="Histone-fold"/>
    <property type="match status" value="1"/>
</dbReference>
<dbReference type="PANTHER" id="PTHR46172:SF1">
    <property type="entry name" value="DNA POLYMERASE EPSILON SUBUNIT 3"/>
    <property type="match status" value="1"/>
</dbReference>
<keyword evidence="8" id="KW-1185">Reference proteome</keyword>
<dbReference type="AlphaFoldDB" id="A0A0C9SPZ0"/>
<evidence type="ECO:0000256" key="1">
    <source>
        <dbReference type="ARBA" id="ARBA00004123"/>
    </source>
</evidence>
<evidence type="ECO:0000256" key="3">
    <source>
        <dbReference type="ARBA" id="ARBA00039775"/>
    </source>
</evidence>
<feature type="compositionally biased region" description="Pro residues" evidence="5">
    <location>
        <begin position="148"/>
        <end position="159"/>
    </location>
</feature>
<feature type="region of interest" description="Disordered" evidence="5">
    <location>
        <begin position="89"/>
        <end position="159"/>
    </location>
</feature>
<dbReference type="GO" id="GO:0031490">
    <property type="term" value="F:chromatin DNA binding"/>
    <property type="evidence" value="ECO:0007669"/>
    <property type="project" value="TreeGrafter"/>
</dbReference>
<evidence type="ECO:0000256" key="4">
    <source>
        <dbReference type="ARBA" id="ARBA00042096"/>
    </source>
</evidence>
<dbReference type="PANTHER" id="PTHR46172">
    <property type="entry name" value="DNA POLYMERASE EPSILON SUBUNIT 3"/>
    <property type="match status" value="1"/>
</dbReference>
<reference evidence="7 8" key="1">
    <citation type="submission" date="2014-06" db="EMBL/GenBank/DDBJ databases">
        <title>Evolutionary Origins and Diversification of the Mycorrhizal Mutualists.</title>
        <authorList>
            <consortium name="DOE Joint Genome Institute"/>
            <consortium name="Mycorrhizal Genomics Consortium"/>
            <person name="Kohler A."/>
            <person name="Kuo A."/>
            <person name="Nagy L.G."/>
            <person name="Floudas D."/>
            <person name="Copeland A."/>
            <person name="Barry K.W."/>
            <person name="Cichocki N."/>
            <person name="Veneault-Fourrey C."/>
            <person name="LaButti K."/>
            <person name="Lindquist E.A."/>
            <person name="Lipzen A."/>
            <person name="Lundell T."/>
            <person name="Morin E."/>
            <person name="Murat C."/>
            <person name="Riley R."/>
            <person name="Ohm R."/>
            <person name="Sun H."/>
            <person name="Tunlid A."/>
            <person name="Henrissat B."/>
            <person name="Grigoriev I.V."/>
            <person name="Hibbett D.S."/>
            <person name="Martin F."/>
        </authorList>
    </citation>
    <scope>NUCLEOTIDE SEQUENCE [LARGE SCALE GENOMIC DNA]</scope>
    <source>
        <strain evidence="7 8">FD-325 SS-3</strain>
    </source>
</reference>
<dbReference type="Pfam" id="PF00808">
    <property type="entry name" value="CBFD_NFYB_HMF"/>
    <property type="match status" value="1"/>
</dbReference>
<dbReference type="InterPro" id="IPR003958">
    <property type="entry name" value="CBFA_NFYB_domain"/>
</dbReference>
<dbReference type="InterPro" id="IPR009072">
    <property type="entry name" value="Histone-fold"/>
</dbReference>
<comment type="subcellular location">
    <subcellularLocation>
        <location evidence="1">Nucleus</location>
    </subcellularLocation>
</comment>
<proteinExistence type="predicted"/>
<dbReference type="EMBL" id="KN832582">
    <property type="protein sequence ID" value="KII83137.1"/>
    <property type="molecule type" value="Genomic_DNA"/>
</dbReference>
<keyword evidence="2" id="KW-0539">Nucleus</keyword>
<evidence type="ECO:0000313" key="8">
    <source>
        <dbReference type="Proteomes" id="UP000053263"/>
    </source>
</evidence>
<sequence>MPDSVGLSNFLFPAAAMKRVTRSKAAPRFSDDSVNTVNEMTTIFINYLVSSAEHYMQGSNRVTVTANDILEGIEGAGFGEMEPLLRRKLHEAQQRAQEQKNKKQATTAANASRDDGVNDDPSGGNFELEAGESEQEDITAYLVEYDPTPSPSPSPSAAF</sequence>
<evidence type="ECO:0000256" key="2">
    <source>
        <dbReference type="ARBA" id="ARBA00023242"/>
    </source>
</evidence>
<dbReference type="CDD" id="cd22928">
    <property type="entry name" value="HFD_POLE3_DPB4"/>
    <property type="match status" value="1"/>
</dbReference>
<dbReference type="GO" id="GO:0031507">
    <property type="term" value="P:heterochromatin formation"/>
    <property type="evidence" value="ECO:0007669"/>
    <property type="project" value="TreeGrafter"/>
</dbReference>
<dbReference type="Gene3D" id="1.10.20.10">
    <property type="entry name" value="Histone, subunit A"/>
    <property type="match status" value="1"/>
</dbReference>
<dbReference type="GO" id="GO:0006974">
    <property type="term" value="P:DNA damage response"/>
    <property type="evidence" value="ECO:0007669"/>
    <property type="project" value="TreeGrafter"/>
</dbReference>
<dbReference type="InterPro" id="IPR051377">
    <property type="entry name" value="DNA_Pol-Epsilon_Subunit"/>
</dbReference>
<organism evidence="7 8">
    <name type="scientific">Plicaturopsis crispa FD-325 SS-3</name>
    <dbReference type="NCBI Taxonomy" id="944288"/>
    <lineage>
        <taxon>Eukaryota</taxon>
        <taxon>Fungi</taxon>
        <taxon>Dikarya</taxon>
        <taxon>Basidiomycota</taxon>
        <taxon>Agaricomycotina</taxon>
        <taxon>Agaricomycetes</taxon>
        <taxon>Agaricomycetidae</taxon>
        <taxon>Amylocorticiales</taxon>
        <taxon>Amylocorticiaceae</taxon>
        <taxon>Plicatura</taxon>
        <taxon>Plicaturopsis crispa</taxon>
    </lineage>
</organism>
<dbReference type="GO" id="GO:0008622">
    <property type="term" value="C:epsilon DNA polymerase complex"/>
    <property type="evidence" value="ECO:0007669"/>
    <property type="project" value="TreeGrafter"/>
</dbReference>
<dbReference type="OrthoDB" id="1707486at2759"/>
<feature type="compositionally biased region" description="Basic and acidic residues" evidence="5">
    <location>
        <begin position="90"/>
        <end position="101"/>
    </location>
</feature>
<protein>
    <recommendedName>
        <fullName evidence="3">DNA polymerase epsilon subunit D</fullName>
    </recommendedName>
    <alternativeName>
        <fullName evidence="4">DNA polymerase II subunit D</fullName>
    </alternativeName>
</protein>